<keyword evidence="1" id="KW-1133">Transmembrane helix</keyword>
<evidence type="ECO:0000313" key="2">
    <source>
        <dbReference type="EMBL" id="QFS49784.1"/>
    </source>
</evidence>
<reference evidence="2 3" key="1">
    <citation type="submission" date="2019-10" db="EMBL/GenBank/DDBJ databases">
        <title>Genomic and transcriptomic insights into the perfect genentic adaptation of a filamentous nitrogen-fixing cyanobacterium to rice fields.</title>
        <authorList>
            <person name="Chen Z."/>
        </authorList>
    </citation>
    <scope>NUCLEOTIDE SEQUENCE [LARGE SCALE GENOMIC DNA]</scope>
    <source>
        <strain evidence="2">CCNUC1</strain>
    </source>
</reference>
<proteinExistence type="predicted"/>
<keyword evidence="1" id="KW-0812">Transmembrane</keyword>
<feature type="transmembrane region" description="Helical" evidence="1">
    <location>
        <begin position="48"/>
        <end position="65"/>
    </location>
</feature>
<feature type="transmembrane region" description="Helical" evidence="1">
    <location>
        <begin position="108"/>
        <end position="128"/>
    </location>
</feature>
<protein>
    <submittedName>
        <fullName evidence="2">Uncharacterized protein</fullName>
    </submittedName>
</protein>
<evidence type="ECO:0000256" key="1">
    <source>
        <dbReference type="SAM" id="Phobius"/>
    </source>
</evidence>
<dbReference type="Proteomes" id="UP000326678">
    <property type="component" value="Chromosome Gxm2"/>
</dbReference>
<dbReference type="AlphaFoldDB" id="A0A5P8WB06"/>
<name>A0A5P8WB06_9NOSO</name>
<evidence type="ECO:0000313" key="3">
    <source>
        <dbReference type="Proteomes" id="UP000326678"/>
    </source>
</evidence>
<feature type="transmembrane region" description="Helical" evidence="1">
    <location>
        <begin position="20"/>
        <end position="42"/>
    </location>
</feature>
<dbReference type="RefSeq" id="WP_152591054.1">
    <property type="nucleotide sequence ID" value="NZ_CP045227.1"/>
</dbReference>
<keyword evidence="3" id="KW-1185">Reference proteome</keyword>
<accession>A0A5P8WB06</accession>
<sequence length="149" mass="17493">MSYHKNRSIVIRNAIINSLFILWCLVWRTGLGLTFFIIYASLGYIYSWPFYLPISIILGFAPWGWKVQEERRDREEERKMRKLENKIGDGFIYAKAESNIEINYRGVIFLKSVFGLFVSGFWGIILGWKAILGMVVQLVDNIRTVIKYI</sequence>
<keyword evidence="1" id="KW-0472">Membrane</keyword>
<dbReference type="EMBL" id="CP045227">
    <property type="protein sequence ID" value="QFS49784.1"/>
    <property type="molecule type" value="Genomic_DNA"/>
</dbReference>
<organism evidence="2 3">
    <name type="scientific">Nostoc sphaeroides CCNUC1</name>
    <dbReference type="NCBI Taxonomy" id="2653204"/>
    <lineage>
        <taxon>Bacteria</taxon>
        <taxon>Bacillati</taxon>
        <taxon>Cyanobacteriota</taxon>
        <taxon>Cyanophyceae</taxon>
        <taxon>Nostocales</taxon>
        <taxon>Nostocaceae</taxon>
        <taxon>Nostoc</taxon>
    </lineage>
</organism>
<dbReference type="KEGG" id="nsh:GXM_07278"/>
<gene>
    <name evidence="2" type="ORF">GXM_07278</name>
</gene>